<sequence length="312" mass="35051">MTVALRCVGKIGLGCAGFGKIYGTRSVESLRKVVEVAMKNNIKYFDTAPYYGDSEKVLGRLLAPYARKSYKLSTKIGRFPSTKAHPDGLFDFSSKAVIDSVERSCRRLRTGYLDVVHCHDIEYADPKQLINETLPTLGELKKAGLIEYVGISGYPLAALRRILQSSKTRIDFVTSYSNYTLQNSLLGSFHWGKDVKLVNSGILGMGLLTRRGPEHWHPASKKLKDTAKKASEYCEKSEGIDIAEIATKYALHGNVADITLVEAYTAEQLEQILHWSHSEPDKRIVNNIQGIFNKANWKNKLWRPSDHHKIYS</sequence>
<dbReference type="EMBL" id="MK072290">
    <property type="protein sequence ID" value="AYV81649.1"/>
    <property type="molecule type" value="Genomic_DNA"/>
</dbReference>
<protein>
    <submittedName>
        <fullName evidence="2">L-galactose dehydrogenase</fullName>
    </submittedName>
</protein>
<organism evidence="2">
    <name type="scientific">Harvfovirus sp</name>
    <dbReference type="NCBI Taxonomy" id="2487768"/>
    <lineage>
        <taxon>Viruses</taxon>
        <taxon>Varidnaviria</taxon>
        <taxon>Bamfordvirae</taxon>
        <taxon>Nucleocytoviricota</taxon>
        <taxon>Megaviricetes</taxon>
        <taxon>Imitervirales</taxon>
        <taxon>Mimiviridae</taxon>
        <taxon>Klosneuvirinae</taxon>
    </lineage>
</organism>
<reference evidence="2" key="1">
    <citation type="submission" date="2018-10" db="EMBL/GenBank/DDBJ databases">
        <title>Hidden diversity of soil giant viruses.</title>
        <authorList>
            <person name="Schulz F."/>
            <person name="Alteio L."/>
            <person name="Goudeau D."/>
            <person name="Ryan E.M."/>
            <person name="Malmstrom R.R."/>
            <person name="Blanchard J."/>
            <person name="Woyke T."/>
        </authorList>
    </citation>
    <scope>NUCLEOTIDE SEQUENCE</scope>
    <source>
        <strain evidence="2">HAV1</strain>
    </source>
</reference>
<gene>
    <name evidence="2" type="ORF">Harvfovirus48_11</name>
</gene>
<evidence type="ECO:0000313" key="2">
    <source>
        <dbReference type="EMBL" id="AYV81649.1"/>
    </source>
</evidence>
<feature type="domain" description="NADP-dependent oxidoreductase" evidence="1">
    <location>
        <begin position="10"/>
        <end position="288"/>
    </location>
</feature>
<dbReference type="Gene3D" id="3.20.20.100">
    <property type="entry name" value="NADP-dependent oxidoreductase domain"/>
    <property type="match status" value="1"/>
</dbReference>
<proteinExistence type="predicted"/>
<dbReference type="InterPro" id="IPR023210">
    <property type="entry name" value="NADP_OxRdtase_dom"/>
</dbReference>
<dbReference type="PANTHER" id="PTHR42686:SF1">
    <property type="entry name" value="GH17980P-RELATED"/>
    <property type="match status" value="1"/>
</dbReference>
<dbReference type="PRINTS" id="PR00069">
    <property type="entry name" value="ALDKETRDTASE"/>
</dbReference>
<dbReference type="InterPro" id="IPR020471">
    <property type="entry name" value="AKR"/>
</dbReference>
<name>A0A3G5A8F9_9VIRU</name>
<dbReference type="GO" id="GO:0045290">
    <property type="term" value="F:D-arabinose 1-dehydrogenase [NAD(P)+] activity"/>
    <property type="evidence" value="ECO:0007669"/>
    <property type="project" value="TreeGrafter"/>
</dbReference>
<evidence type="ECO:0000259" key="1">
    <source>
        <dbReference type="Pfam" id="PF00248"/>
    </source>
</evidence>
<dbReference type="GO" id="GO:0070485">
    <property type="term" value="P:dehydro-D-arabinono-1,4-lactone biosynthetic process"/>
    <property type="evidence" value="ECO:0007669"/>
    <property type="project" value="TreeGrafter"/>
</dbReference>
<accession>A0A3G5A8F9</accession>
<dbReference type="Pfam" id="PF00248">
    <property type="entry name" value="Aldo_ket_red"/>
    <property type="match status" value="1"/>
</dbReference>
<dbReference type="PANTHER" id="PTHR42686">
    <property type="entry name" value="GH17980P-RELATED"/>
    <property type="match status" value="1"/>
</dbReference>
<dbReference type="InterPro" id="IPR036812">
    <property type="entry name" value="NAD(P)_OxRdtase_dom_sf"/>
</dbReference>
<dbReference type="SUPFAM" id="SSF51430">
    <property type="entry name" value="NAD(P)-linked oxidoreductase"/>
    <property type="match status" value="1"/>
</dbReference>